<dbReference type="Gene3D" id="3.40.50.1820">
    <property type="entry name" value="alpha/beta hydrolase"/>
    <property type="match status" value="1"/>
</dbReference>
<feature type="non-terminal residue" evidence="5">
    <location>
        <position position="1"/>
    </location>
</feature>
<keyword evidence="2" id="KW-0719">Serine esterase</keyword>
<dbReference type="InterPro" id="IPR050654">
    <property type="entry name" value="AChE-related_enzymes"/>
</dbReference>
<dbReference type="AlphaFoldDB" id="A0A8J1UQD1"/>
<dbReference type="GO" id="GO:0006581">
    <property type="term" value="P:acetylcholine catabolic process"/>
    <property type="evidence" value="ECO:0007669"/>
    <property type="project" value="TreeGrafter"/>
</dbReference>
<dbReference type="Pfam" id="PF00135">
    <property type="entry name" value="COesterase"/>
    <property type="match status" value="1"/>
</dbReference>
<dbReference type="GO" id="GO:0003990">
    <property type="term" value="F:acetylcholinesterase activity"/>
    <property type="evidence" value="ECO:0007669"/>
    <property type="project" value="TreeGrafter"/>
</dbReference>
<dbReference type="EC" id="3.1.1.-" evidence="4"/>
<reference evidence="5" key="1">
    <citation type="submission" date="2022-03" db="EMBL/GenBank/DDBJ databases">
        <authorList>
            <person name="Martin C."/>
        </authorList>
    </citation>
    <scope>NUCLEOTIDE SEQUENCE</scope>
</reference>
<dbReference type="GO" id="GO:0005615">
    <property type="term" value="C:extracellular space"/>
    <property type="evidence" value="ECO:0007669"/>
    <property type="project" value="TreeGrafter"/>
</dbReference>
<keyword evidence="3 4" id="KW-0378">Hydrolase</keyword>
<evidence type="ECO:0000313" key="6">
    <source>
        <dbReference type="Proteomes" id="UP000749559"/>
    </source>
</evidence>
<dbReference type="PANTHER" id="PTHR43918">
    <property type="entry name" value="ACETYLCHOLINESTERASE"/>
    <property type="match status" value="1"/>
</dbReference>
<organism evidence="5 6">
    <name type="scientific">Owenia fusiformis</name>
    <name type="common">Polychaete worm</name>
    <dbReference type="NCBI Taxonomy" id="6347"/>
    <lineage>
        <taxon>Eukaryota</taxon>
        <taxon>Metazoa</taxon>
        <taxon>Spiralia</taxon>
        <taxon>Lophotrochozoa</taxon>
        <taxon>Annelida</taxon>
        <taxon>Polychaeta</taxon>
        <taxon>Sedentaria</taxon>
        <taxon>Canalipalpata</taxon>
        <taxon>Sabellida</taxon>
        <taxon>Oweniida</taxon>
        <taxon>Oweniidae</taxon>
        <taxon>Owenia</taxon>
    </lineage>
</organism>
<evidence type="ECO:0000256" key="2">
    <source>
        <dbReference type="ARBA" id="ARBA00022487"/>
    </source>
</evidence>
<accession>A0A8J1UQD1</accession>
<dbReference type="EMBL" id="CAIIXF020000004">
    <property type="protein sequence ID" value="CAH1782379.1"/>
    <property type="molecule type" value="Genomic_DNA"/>
</dbReference>
<dbReference type="PANTHER" id="PTHR43918:SF4">
    <property type="entry name" value="CARBOXYLIC ESTER HYDROLASE"/>
    <property type="match status" value="1"/>
</dbReference>
<dbReference type="InterPro" id="IPR029058">
    <property type="entry name" value="AB_hydrolase_fold"/>
</dbReference>
<proteinExistence type="inferred from homology"/>
<dbReference type="GO" id="GO:0019695">
    <property type="term" value="P:choline metabolic process"/>
    <property type="evidence" value="ECO:0007669"/>
    <property type="project" value="TreeGrafter"/>
</dbReference>
<evidence type="ECO:0000256" key="4">
    <source>
        <dbReference type="RuleBase" id="RU361235"/>
    </source>
</evidence>
<dbReference type="PROSITE" id="PS00122">
    <property type="entry name" value="CARBOXYLESTERASE_B_1"/>
    <property type="match status" value="1"/>
</dbReference>
<name>A0A8J1UQD1_OWEFU</name>
<dbReference type="InterPro" id="IPR002018">
    <property type="entry name" value="CarbesteraseB"/>
</dbReference>
<evidence type="ECO:0000313" key="5">
    <source>
        <dbReference type="EMBL" id="CAH1782379.1"/>
    </source>
</evidence>
<protein>
    <recommendedName>
        <fullName evidence="4">Carboxylic ester hydrolase</fullName>
        <ecNumber evidence="4">3.1.1.-</ecNumber>
    </recommendedName>
</protein>
<dbReference type="Proteomes" id="UP000749559">
    <property type="component" value="Unassembled WGS sequence"/>
</dbReference>
<evidence type="ECO:0000256" key="3">
    <source>
        <dbReference type="ARBA" id="ARBA00022801"/>
    </source>
</evidence>
<comment type="similarity">
    <text evidence="1 4">Belongs to the type-B carboxylesterase/lipase family.</text>
</comment>
<evidence type="ECO:0000256" key="1">
    <source>
        <dbReference type="ARBA" id="ARBA00005964"/>
    </source>
</evidence>
<comment type="caution">
    <text evidence="5">The sequence shown here is derived from an EMBL/GenBank/DDBJ whole genome shotgun (WGS) entry which is preliminary data.</text>
</comment>
<gene>
    <name evidence="5" type="ORF">OFUS_LOCUS8837</name>
</gene>
<dbReference type="OrthoDB" id="408631at2759"/>
<sequence>ESSLHKSGIVRLIIINTSATMKMQVFLIFTQMLVMRVFTQSQECIVTIPNGPIRGMQESVSSLASLPYFKGRDLTYRKYLGIPYADPPVGDLRFEPPQPLSTKWRKTRNATKYSNSCWPASLSIGNPDEDCLYLNVWAPGNGSSTVAKAVMVWIHGGGYSYGSAEAYDPTMLTVIGDVVVVNMNYRLGIFGFLSTGNNVVPGNMGLLDQKIAIRWVRDNIALFGGDPKKITIFGQSAGGASVSQHATSPTNIGVFQRAICQSGTMLSRFALNRDILPFVKRTAAKVSCDLPKMVEMVKCLRKVKAKDLLTAALPPPSLLGDLWKWMPVVDGNFIVEDPLDMKKKKRGPVIRMLKSIDLMIGFNNHDGFSNVWVWAKNHLQKDAPSFPQAWDHTASFLSAFRNLVKYYTDTNYAGVSTVEDAFSYAYLDPDLGNDTGNEKLAEITHDFMTDARFKIPTIEFVKMHAAQEGRTYLYEFTQKNTGAIGKPEWLKGAEHSDDLPYLFPDVATFLGRPKSEQGLSHNMITYWTNFAKTGNPNEPASSQGLPEWQTFTTDSGMYLKLSNNITLDGGITKTGRIELWTEFLPKIAGSAKCEGRKIMRKMNRKEEKSDGA</sequence>
<dbReference type="InterPro" id="IPR019826">
    <property type="entry name" value="Carboxylesterase_B_AS"/>
</dbReference>
<dbReference type="InterPro" id="IPR019819">
    <property type="entry name" value="Carboxylesterase_B_CS"/>
</dbReference>
<dbReference type="GO" id="GO:0005886">
    <property type="term" value="C:plasma membrane"/>
    <property type="evidence" value="ECO:0007669"/>
    <property type="project" value="TreeGrafter"/>
</dbReference>
<keyword evidence="6" id="KW-1185">Reference proteome</keyword>
<dbReference type="PROSITE" id="PS00941">
    <property type="entry name" value="CARBOXYLESTERASE_B_2"/>
    <property type="match status" value="1"/>
</dbReference>
<dbReference type="SUPFAM" id="SSF53474">
    <property type="entry name" value="alpha/beta-Hydrolases"/>
    <property type="match status" value="1"/>
</dbReference>